<organism evidence="1 2">
    <name type="scientific">Datura stramonium</name>
    <name type="common">Jimsonweed</name>
    <name type="synonym">Common thornapple</name>
    <dbReference type="NCBI Taxonomy" id="4076"/>
    <lineage>
        <taxon>Eukaryota</taxon>
        <taxon>Viridiplantae</taxon>
        <taxon>Streptophyta</taxon>
        <taxon>Embryophyta</taxon>
        <taxon>Tracheophyta</taxon>
        <taxon>Spermatophyta</taxon>
        <taxon>Magnoliopsida</taxon>
        <taxon>eudicotyledons</taxon>
        <taxon>Gunneridae</taxon>
        <taxon>Pentapetalae</taxon>
        <taxon>asterids</taxon>
        <taxon>lamiids</taxon>
        <taxon>Solanales</taxon>
        <taxon>Solanaceae</taxon>
        <taxon>Solanoideae</taxon>
        <taxon>Datureae</taxon>
        <taxon>Datura</taxon>
    </lineage>
</organism>
<proteinExistence type="predicted"/>
<protein>
    <submittedName>
        <fullName evidence="1">Uncharacterized protein</fullName>
    </submittedName>
</protein>
<comment type="caution">
    <text evidence="1">The sequence shown here is derived from an EMBL/GenBank/DDBJ whole genome shotgun (WGS) entry which is preliminary data.</text>
</comment>
<name>A0ABS8SS86_DATST</name>
<reference evidence="1 2" key="1">
    <citation type="journal article" date="2021" name="BMC Genomics">
        <title>Datura genome reveals duplications of psychoactive alkaloid biosynthetic genes and high mutation rate following tissue culture.</title>
        <authorList>
            <person name="Rajewski A."/>
            <person name="Carter-House D."/>
            <person name="Stajich J."/>
            <person name="Litt A."/>
        </authorList>
    </citation>
    <scope>NUCLEOTIDE SEQUENCE [LARGE SCALE GENOMIC DNA]</scope>
    <source>
        <strain evidence="1">AR-01</strain>
    </source>
</reference>
<gene>
    <name evidence="1" type="ORF">HAX54_047338</name>
</gene>
<evidence type="ECO:0000313" key="2">
    <source>
        <dbReference type="Proteomes" id="UP000823775"/>
    </source>
</evidence>
<dbReference type="EMBL" id="JACEIK010000763">
    <property type="protein sequence ID" value="MCD7461885.1"/>
    <property type="molecule type" value="Genomic_DNA"/>
</dbReference>
<accession>A0ABS8SS86</accession>
<keyword evidence="2" id="KW-1185">Reference proteome</keyword>
<dbReference type="Proteomes" id="UP000823775">
    <property type="component" value="Unassembled WGS sequence"/>
</dbReference>
<evidence type="ECO:0000313" key="1">
    <source>
        <dbReference type="EMBL" id="MCD7461885.1"/>
    </source>
</evidence>
<sequence length="295" mass="31913">MKYMSMIVFPGTDMLEKSLLKDQFSEGQVTSTGSNADAFSEVKLNQDDKGAILPVESSLDIADGVLNDTSDCRNSLPCHASDSDAPQTERIANCSSAQTGCRTIPSDVTDEQHRMKMYQHCVSGMEGKTLISSPVAPVSTIHEEKAVQSMEDSKQAVSCLLKREVECLNNDSDSLDKVCQETSPVYLRDRNACQTLEVTAGKDSIASSEMTSDLMCDSTGSVKATSKASHQIEKVMGCLDLPVPNGYICDKTCTSDLSCLNSSLVSQKTSHEIMRSNINDRKEVSADAHVLSLDS</sequence>